<feature type="region of interest" description="Disordered" evidence="12">
    <location>
        <begin position="368"/>
        <end position="464"/>
    </location>
</feature>
<dbReference type="PROSITE" id="PS50011">
    <property type="entry name" value="PROTEIN_KINASE_DOM"/>
    <property type="match status" value="1"/>
</dbReference>
<dbReference type="GO" id="GO:0016592">
    <property type="term" value="C:mediator complex"/>
    <property type="evidence" value="ECO:0007669"/>
    <property type="project" value="TreeGrafter"/>
</dbReference>
<dbReference type="PROSITE" id="PS00107">
    <property type="entry name" value="PROTEIN_KINASE_ATP"/>
    <property type="match status" value="1"/>
</dbReference>
<evidence type="ECO:0000256" key="10">
    <source>
        <dbReference type="PROSITE-ProRule" id="PRU10141"/>
    </source>
</evidence>
<feature type="compositionally biased region" description="Basic and acidic residues" evidence="12">
    <location>
        <begin position="454"/>
        <end position="464"/>
    </location>
</feature>
<dbReference type="InterPro" id="IPR050108">
    <property type="entry name" value="CDK"/>
</dbReference>
<feature type="compositionally biased region" description="Low complexity" evidence="12">
    <location>
        <begin position="403"/>
        <end position="418"/>
    </location>
</feature>
<dbReference type="Proteomes" id="UP000444721">
    <property type="component" value="Unassembled WGS sequence"/>
</dbReference>
<comment type="catalytic activity">
    <reaction evidence="9">
        <text>[DNA-directed RNA polymerase] + ATP = phospho-[DNA-directed RNA polymerase] + ADP + H(+)</text>
        <dbReference type="Rhea" id="RHEA:10216"/>
        <dbReference type="Rhea" id="RHEA-COMP:11321"/>
        <dbReference type="Rhea" id="RHEA-COMP:11322"/>
        <dbReference type="ChEBI" id="CHEBI:15378"/>
        <dbReference type="ChEBI" id="CHEBI:30616"/>
        <dbReference type="ChEBI" id="CHEBI:43176"/>
        <dbReference type="ChEBI" id="CHEBI:68546"/>
        <dbReference type="ChEBI" id="CHEBI:456216"/>
        <dbReference type="EC" id="2.7.11.23"/>
    </reaction>
</comment>
<dbReference type="SMR" id="A0A6A5BQH0"/>
<keyword evidence="3" id="KW-0808">Transferase</keyword>
<dbReference type="Pfam" id="PF00069">
    <property type="entry name" value="Pkinase"/>
    <property type="match status" value="1"/>
</dbReference>
<dbReference type="FunFam" id="1.10.510.10:FF:000785">
    <property type="entry name" value="CMGC/CDK/CDK8 protein kinase"/>
    <property type="match status" value="1"/>
</dbReference>
<feature type="compositionally biased region" description="Basic residues" evidence="12">
    <location>
        <begin position="392"/>
        <end position="402"/>
    </location>
</feature>
<dbReference type="VEuPathDB" id="AmoebaDB:FDP41_013507"/>
<sequence>MTSRLKEKTFKKYKTLDQRYETIGRIGEGAYGIVRVARELSSSHRVAVKSFKLKLTRESEGIPFSICREINLLKELDHQNILKVKDIVLDKSDGSFYMVTPYCKLDLEKMLNYHKKQIPLDANQTRRLPPKLDRNVIKSMLYQMLCGLNYLHRAWVIHRDLKPANILIHDEGTERGVIKVADFGLARIFKDPLRKLSDDGPVVTIWYRAPELLLGAKHYTPAVDIWSLGCIFNELVTTKPIFEGRESKEAFQRDQLETIFKILGTPSEEDWPEMKDLEFYKLMTHIPHYPPNLEQHTELPSDSLELDLLKRMLCYDPTKRITAAEALKHPLFDQKPVAYMYCFGSDKRLSYNYPDQPIYSENVAQRPPNAVQQPLPQSNVQSVAQQLATTHQKPHHHHHHHQAPSQQQTQQQPATEQTVSSSSNLPQTKQSSSSNGVESKQQQQQTDKKRKKSTKETNSKKKKM</sequence>
<dbReference type="VEuPathDB" id="AmoebaDB:NfTy_028410"/>
<dbReference type="OrthoDB" id="6284126at2759"/>
<dbReference type="VEuPathDB" id="AmoebaDB:NF0019360"/>
<dbReference type="SMART" id="SM00220">
    <property type="entry name" value="S_TKc"/>
    <property type="match status" value="1"/>
</dbReference>
<dbReference type="OMA" id="SEMPRMD"/>
<comment type="similarity">
    <text evidence="1">Belongs to the protein kinase superfamily. CMGC Ser/Thr protein kinase family. CDC2/CDKX subfamily.</text>
</comment>
<evidence type="ECO:0000313" key="14">
    <source>
        <dbReference type="EMBL" id="KAF0980293.1"/>
    </source>
</evidence>
<evidence type="ECO:0000256" key="2">
    <source>
        <dbReference type="ARBA" id="ARBA00022527"/>
    </source>
</evidence>
<evidence type="ECO:0000256" key="9">
    <source>
        <dbReference type="ARBA" id="ARBA00049280"/>
    </source>
</evidence>
<dbReference type="GO" id="GO:0008353">
    <property type="term" value="F:RNA polymerase II CTD heptapeptide repeat kinase activity"/>
    <property type="evidence" value="ECO:0007669"/>
    <property type="project" value="UniProtKB-EC"/>
</dbReference>
<feature type="compositionally biased region" description="Polar residues" evidence="12">
    <location>
        <begin position="419"/>
        <end position="438"/>
    </location>
</feature>
<evidence type="ECO:0000256" key="3">
    <source>
        <dbReference type="ARBA" id="ARBA00022679"/>
    </source>
</evidence>
<keyword evidence="15" id="KW-1185">Reference proteome</keyword>
<keyword evidence="4 10" id="KW-0547">Nucleotide-binding</keyword>
<dbReference type="EMBL" id="VFQX01000019">
    <property type="protein sequence ID" value="KAF0980293.1"/>
    <property type="molecule type" value="Genomic_DNA"/>
</dbReference>
<dbReference type="GeneID" id="68120722"/>
<dbReference type="GO" id="GO:0004693">
    <property type="term" value="F:cyclin-dependent protein serine/threonine kinase activity"/>
    <property type="evidence" value="ECO:0007669"/>
    <property type="project" value="UniProtKB-EC"/>
</dbReference>
<dbReference type="GO" id="GO:0005524">
    <property type="term" value="F:ATP binding"/>
    <property type="evidence" value="ECO:0007669"/>
    <property type="project" value="UniProtKB-UniRule"/>
</dbReference>
<gene>
    <name evidence="14" type="ORF">FDP41_013507</name>
</gene>
<evidence type="ECO:0000256" key="11">
    <source>
        <dbReference type="RuleBase" id="RU000304"/>
    </source>
</evidence>
<dbReference type="PROSITE" id="PS00108">
    <property type="entry name" value="PROTEIN_KINASE_ST"/>
    <property type="match status" value="1"/>
</dbReference>
<dbReference type="PANTHER" id="PTHR24056:SF495">
    <property type="entry name" value="CYCLIN-DEPENDENT KINASE 8-RELATED"/>
    <property type="match status" value="1"/>
</dbReference>
<evidence type="ECO:0000259" key="13">
    <source>
        <dbReference type="PROSITE" id="PS50011"/>
    </source>
</evidence>
<evidence type="ECO:0000256" key="6">
    <source>
        <dbReference type="ARBA" id="ARBA00022840"/>
    </source>
</evidence>
<evidence type="ECO:0000256" key="12">
    <source>
        <dbReference type="SAM" id="MobiDB-lite"/>
    </source>
</evidence>
<feature type="domain" description="Protein kinase" evidence="13">
    <location>
        <begin position="20"/>
        <end position="332"/>
    </location>
</feature>
<dbReference type="AlphaFoldDB" id="A0A6A5BQH0"/>
<evidence type="ECO:0000256" key="8">
    <source>
        <dbReference type="ARBA" id="ARBA00048367"/>
    </source>
</evidence>
<dbReference type="Gene3D" id="1.10.510.10">
    <property type="entry name" value="Transferase(Phosphotransferase) domain 1"/>
    <property type="match status" value="1"/>
</dbReference>
<dbReference type="SUPFAM" id="SSF56112">
    <property type="entry name" value="Protein kinase-like (PK-like)"/>
    <property type="match status" value="1"/>
</dbReference>
<proteinExistence type="inferred from homology"/>
<comment type="caution">
    <text evidence="14">The sequence shown here is derived from an EMBL/GenBank/DDBJ whole genome shotgun (WGS) entry which is preliminary data.</text>
</comment>
<feature type="binding site" evidence="10">
    <location>
        <position position="49"/>
    </location>
    <ligand>
        <name>ATP</name>
        <dbReference type="ChEBI" id="CHEBI:30616"/>
    </ligand>
</feature>
<accession>A0A6A5BQH0</accession>
<dbReference type="InterPro" id="IPR008271">
    <property type="entry name" value="Ser/Thr_kinase_AS"/>
</dbReference>
<dbReference type="InterPro" id="IPR017441">
    <property type="entry name" value="Protein_kinase_ATP_BS"/>
</dbReference>
<feature type="compositionally biased region" description="Polar residues" evidence="12">
    <location>
        <begin position="370"/>
        <end position="387"/>
    </location>
</feature>
<dbReference type="InterPro" id="IPR000719">
    <property type="entry name" value="Prot_kinase_dom"/>
</dbReference>
<dbReference type="InterPro" id="IPR011009">
    <property type="entry name" value="Kinase-like_dom_sf"/>
</dbReference>
<protein>
    <recommendedName>
        <fullName evidence="13">Protein kinase domain-containing protein</fullName>
    </recommendedName>
</protein>
<comment type="catalytic activity">
    <reaction evidence="7">
        <text>L-threonyl-[protein] + ATP = O-phospho-L-threonyl-[protein] + ADP + H(+)</text>
        <dbReference type="Rhea" id="RHEA:46608"/>
        <dbReference type="Rhea" id="RHEA-COMP:11060"/>
        <dbReference type="Rhea" id="RHEA-COMP:11605"/>
        <dbReference type="ChEBI" id="CHEBI:15378"/>
        <dbReference type="ChEBI" id="CHEBI:30013"/>
        <dbReference type="ChEBI" id="CHEBI:30616"/>
        <dbReference type="ChEBI" id="CHEBI:61977"/>
        <dbReference type="ChEBI" id="CHEBI:456216"/>
        <dbReference type="EC" id="2.7.11.22"/>
    </reaction>
</comment>
<reference evidence="14 15" key="1">
    <citation type="journal article" date="2019" name="Sci. Rep.">
        <title>Nanopore sequencing improves the draft genome of the human pathogenic amoeba Naegleria fowleri.</title>
        <authorList>
            <person name="Liechti N."/>
            <person name="Schurch N."/>
            <person name="Bruggmann R."/>
            <person name="Wittwer M."/>
        </authorList>
    </citation>
    <scope>NUCLEOTIDE SEQUENCE [LARGE SCALE GENOMIC DNA]</scope>
    <source>
        <strain evidence="14 15">ATCC 30894</strain>
    </source>
</reference>
<keyword evidence="6 10" id="KW-0067">ATP-binding</keyword>
<dbReference type="RefSeq" id="XP_044565006.1">
    <property type="nucleotide sequence ID" value="XM_044704145.1"/>
</dbReference>
<name>A0A6A5BQH0_NAEFO</name>
<organism evidence="14 15">
    <name type="scientific">Naegleria fowleri</name>
    <name type="common">Brain eating amoeba</name>
    <dbReference type="NCBI Taxonomy" id="5763"/>
    <lineage>
        <taxon>Eukaryota</taxon>
        <taxon>Discoba</taxon>
        <taxon>Heterolobosea</taxon>
        <taxon>Tetramitia</taxon>
        <taxon>Eutetramitia</taxon>
        <taxon>Vahlkampfiidae</taxon>
        <taxon>Naegleria</taxon>
    </lineage>
</organism>
<evidence type="ECO:0000256" key="7">
    <source>
        <dbReference type="ARBA" id="ARBA00047811"/>
    </source>
</evidence>
<keyword evidence="5" id="KW-0418">Kinase</keyword>
<dbReference type="Gene3D" id="3.30.200.20">
    <property type="entry name" value="Phosphorylase Kinase, domain 1"/>
    <property type="match status" value="1"/>
</dbReference>
<evidence type="ECO:0000256" key="1">
    <source>
        <dbReference type="ARBA" id="ARBA00006485"/>
    </source>
</evidence>
<dbReference type="PANTHER" id="PTHR24056">
    <property type="entry name" value="CELL DIVISION PROTEIN KINASE"/>
    <property type="match status" value="1"/>
</dbReference>
<evidence type="ECO:0000256" key="4">
    <source>
        <dbReference type="ARBA" id="ARBA00022741"/>
    </source>
</evidence>
<keyword evidence="2 11" id="KW-0723">Serine/threonine-protein kinase</keyword>
<comment type="catalytic activity">
    <reaction evidence="8">
        <text>L-seryl-[protein] + ATP = O-phospho-L-seryl-[protein] + ADP + H(+)</text>
        <dbReference type="Rhea" id="RHEA:17989"/>
        <dbReference type="Rhea" id="RHEA-COMP:9863"/>
        <dbReference type="Rhea" id="RHEA-COMP:11604"/>
        <dbReference type="ChEBI" id="CHEBI:15378"/>
        <dbReference type="ChEBI" id="CHEBI:29999"/>
        <dbReference type="ChEBI" id="CHEBI:30616"/>
        <dbReference type="ChEBI" id="CHEBI:83421"/>
        <dbReference type="ChEBI" id="CHEBI:456216"/>
        <dbReference type="EC" id="2.7.11.22"/>
    </reaction>
</comment>
<evidence type="ECO:0000256" key="5">
    <source>
        <dbReference type="ARBA" id="ARBA00022777"/>
    </source>
</evidence>
<evidence type="ECO:0000313" key="15">
    <source>
        <dbReference type="Proteomes" id="UP000444721"/>
    </source>
</evidence>